<organism evidence="1 2">
    <name type="scientific">Arabidopsis thaliana</name>
    <name type="common">Mouse-ear cress</name>
    <dbReference type="NCBI Taxonomy" id="3702"/>
    <lineage>
        <taxon>Eukaryota</taxon>
        <taxon>Viridiplantae</taxon>
        <taxon>Streptophyta</taxon>
        <taxon>Embryophyta</taxon>
        <taxon>Tracheophyta</taxon>
        <taxon>Spermatophyta</taxon>
        <taxon>Magnoliopsida</taxon>
        <taxon>eudicotyledons</taxon>
        <taxon>Gunneridae</taxon>
        <taxon>Pentapetalae</taxon>
        <taxon>rosids</taxon>
        <taxon>malvids</taxon>
        <taxon>Brassicales</taxon>
        <taxon>Brassicaceae</taxon>
        <taxon>Camelineae</taxon>
        <taxon>Arabidopsis</taxon>
    </lineage>
</organism>
<dbReference type="ExpressionAtlas" id="A0A178W5X4">
    <property type="expression patterns" value="baseline and differential"/>
</dbReference>
<gene>
    <name evidence="1" type="ordered locus">AXX17_At1g02430</name>
</gene>
<dbReference type="Gene3D" id="3.30.900.20">
    <property type="match status" value="1"/>
</dbReference>
<sequence>MEMAEGEGTTEENYDVDIATTASSLGGSGVFHIINDIVGFVLYMHQQIPSYVISSYLRISMLRCILRSGDDVSICLFFNLSVNFSD</sequence>
<accession>A0A178W5X4</accession>
<protein>
    <submittedName>
        <fullName evidence="1">Uncharacterized protein</fullName>
    </submittedName>
</protein>
<dbReference type="Proteomes" id="UP000078284">
    <property type="component" value="Chromosome 1"/>
</dbReference>
<dbReference type="InterPro" id="IPR053729">
    <property type="entry name" value="MAD2L1BP_domain_sf"/>
</dbReference>
<reference evidence="2" key="1">
    <citation type="journal article" date="2016" name="Proc. Natl. Acad. Sci. U.S.A.">
        <title>Chromosome-level assembly of Arabidopsis thaliana Ler reveals the extent of translocation and inversion polymorphisms.</title>
        <authorList>
            <person name="Zapata L."/>
            <person name="Ding J."/>
            <person name="Willing E.M."/>
            <person name="Hartwig B."/>
            <person name="Bezdan D."/>
            <person name="Jiao W.B."/>
            <person name="Patel V."/>
            <person name="Velikkakam James G."/>
            <person name="Koornneef M."/>
            <person name="Ossowski S."/>
            <person name="Schneeberger K."/>
        </authorList>
    </citation>
    <scope>NUCLEOTIDE SEQUENCE [LARGE SCALE GENOMIC DNA]</scope>
    <source>
        <strain evidence="2">cv. Landsberg erecta</strain>
    </source>
</reference>
<dbReference type="AlphaFoldDB" id="A0A178W5X4"/>
<name>A0A178W5X4_ARATH</name>
<dbReference type="EMBL" id="LUHQ01000001">
    <property type="protein sequence ID" value="OAP13546.1"/>
    <property type="molecule type" value="Genomic_DNA"/>
</dbReference>
<comment type="caution">
    <text evidence="1">The sequence shown here is derived from an EMBL/GenBank/DDBJ whole genome shotgun (WGS) entry which is preliminary data.</text>
</comment>
<proteinExistence type="predicted"/>
<evidence type="ECO:0000313" key="2">
    <source>
        <dbReference type="Proteomes" id="UP000078284"/>
    </source>
</evidence>
<evidence type="ECO:0000313" key="1">
    <source>
        <dbReference type="EMBL" id="OAP13546.1"/>
    </source>
</evidence>